<reference evidence="1" key="1">
    <citation type="journal article" date="2012" name="Nature">
        <title>The oyster genome reveals stress adaptation and complexity of shell formation.</title>
        <authorList>
            <person name="Zhang G."/>
            <person name="Fang X."/>
            <person name="Guo X."/>
            <person name="Li L."/>
            <person name="Luo R."/>
            <person name="Xu F."/>
            <person name="Yang P."/>
            <person name="Zhang L."/>
            <person name="Wang X."/>
            <person name="Qi H."/>
            <person name="Xiong Z."/>
            <person name="Que H."/>
            <person name="Xie Y."/>
            <person name="Holland P.W."/>
            <person name="Paps J."/>
            <person name="Zhu Y."/>
            <person name="Wu F."/>
            <person name="Chen Y."/>
            <person name="Wang J."/>
            <person name="Peng C."/>
            <person name="Meng J."/>
            <person name="Yang L."/>
            <person name="Liu J."/>
            <person name="Wen B."/>
            <person name="Zhang N."/>
            <person name="Huang Z."/>
            <person name="Zhu Q."/>
            <person name="Feng Y."/>
            <person name="Mount A."/>
            <person name="Hedgecock D."/>
            <person name="Xu Z."/>
            <person name="Liu Y."/>
            <person name="Domazet-Loso T."/>
            <person name="Du Y."/>
            <person name="Sun X."/>
            <person name="Zhang S."/>
            <person name="Liu B."/>
            <person name="Cheng P."/>
            <person name="Jiang X."/>
            <person name="Li J."/>
            <person name="Fan D."/>
            <person name="Wang W."/>
            <person name="Fu W."/>
            <person name="Wang T."/>
            <person name="Wang B."/>
            <person name="Zhang J."/>
            <person name="Peng Z."/>
            <person name="Li Y."/>
            <person name="Li N."/>
            <person name="Wang J."/>
            <person name="Chen M."/>
            <person name="He Y."/>
            <person name="Tan F."/>
            <person name="Song X."/>
            <person name="Zheng Q."/>
            <person name="Huang R."/>
            <person name="Yang H."/>
            <person name="Du X."/>
            <person name="Chen L."/>
            <person name="Yang M."/>
            <person name="Gaffney P.M."/>
            <person name="Wang S."/>
            <person name="Luo L."/>
            <person name="She Z."/>
            <person name="Ming Y."/>
            <person name="Huang W."/>
            <person name="Zhang S."/>
            <person name="Huang B."/>
            <person name="Zhang Y."/>
            <person name="Qu T."/>
            <person name="Ni P."/>
            <person name="Miao G."/>
            <person name="Wang J."/>
            <person name="Wang Q."/>
            <person name="Steinberg C.E."/>
            <person name="Wang H."/>
            <person name="Li N."/>
            <person name="Qian L."/>
            <person name="Zhang G."/>
            <person name="Li Y."/>
            <person name="Yang H."/>
            <person name="Liu X."/>
            <person name="Wang J."/>
            <person name="Yin Y."/>
            <person name="Wang J."/>
        </authorList>
    </citation>
    <scope>NUCLEOTIDE SEQUENCE [LARGE SCALE GENOMIC DNA]</scope>
    <source>
        <strain evidence="1">05x7-T-G4-1.051#20</strain>
    </source>
</reference>
<dbReference type="HOGENOM" id="CLU_2388350_0_0_1"/>
<gene>
    <name evidence="1" type="ORF">CGI_10011148</name>
</gene>
<sequence>MRLSLLVYRVLAYRPMGSERPSGSHRSPWYQKEIRIFEINEETSEHGFRLRRVPALQSAAIVVGHRSQYNPNKWLLKPSVLEGSGIKRLSFPAV</sequence>
<organism evidence="1">
    <name type="scientific">Magallana gigas</name>
    <name type="common">Pacific oyster</name>
    <name type="synonym">Crassostrea gigas</name>
    <dbReference type="NCBI Taxonomy" id="29159"/>
    <lineage>
        <taxon>Eukaryota</taxon>
        <taxon>Metazoa</taxon>
        <taxon>Spiralia</taxon>
        <taxon>Lophotrochozoa</taxon>
        <taxon>Mollusca</taxon>
        <taxon>Bivalvia</taxon>
        <taxon>Autobranchia</taxon>
        <taxon>Pteriomorphia</taxon>
        <taxon>Ostreida</taxon>
        <taxon>Ostreoidea</taxon>
        <taxon>Ostreidae</taxon>
        <taxon>Magallana</taxon>
    </lineage>
</organism>
<evidence type="ECO:0000313" key="1">
    <source>
        <dbReference type="EMBL" id="EKC24208.1"/>
    </source>
</evidence>
<protein>
    <submittedName>
        <fullName evidence="1">Uncharacterized protein</fullName>
    </submittedName>
</protein>
<dbReference type="EMBL" id="JH817784">
    <property type="protein sequence ID" value="EKC24208.1"/>
    <property type="molecule type" value="Genomic_DNA"/>
</dbReference>
<dbReference type="InParanoid" id="K1PRF1"/>
<dbReference type="AlphaFoldDB" id="K1PRF1"/>
<accession>K1PRF1</accession>
<proteinExistence type="predicted"/>
<name>K1PRF1_MAGGI</name>